<dbReference type="InterPro" id="IPR032687">
    <property type="entry name" value="AraC-type_N"/>
</dbReference>
<name>A0A6I6E373_THETI</name>
<organism evidence="2 3">
    <name type="scientific">Thermochromatium tepidum ATCC 43061</name>
    <dbReference type="NCBI Taxonomy" id="316276"/>
    <lineage>
        <taxon>Bacteria</taxon>
        <taxon>Pseudomonadati</taxon>
        <taxon>Pseudomonadota</taxon>
        <taxon>Gammaproteobacteria</taxon>
        <taxon>Chromatiales</taxon>
        <taxon>Chromatiaceae</taxon>
        <taxon>Thermochromatium</taxon>
    </lineage>
</organism>
<keyword evidence="3" id="KW-1185">Reference proteome</keyword>
<feature type="domain" description="HTH-type transcriptional regulator AraC-type N-terminal" evidence="1">
    <location>
        <begin position="15"/>
        <end position="77"/>
    </location>
</feature>
<dbReference type="OrthoDB" id="5582699at2"/>
<dbReference type="Proteomes" id="UP000426424">
    <property type="component" value="Chromosome"/>
</dbReference>
<dbReference type="EMBL" id="CP039268">
    <property type="protein sequence ID" value="QGU32182.1"/>
    <property type="molecule type" value="Genomic_DNA"/>
</dbReference>
<proteinExistence type="predicted"/>
<dbReference type="KEGG" id="ttp:E6P07_03770"/>
<evidence type="ECO:0000313" key="3">
    <source>
        <dbReference type="Proteomes" id="UP000426424"/>
    </source>
</evidence>
<evidence type="ECO:0000313" key="2">
    <source>
        <dbReference type="EMBL" id="QGU32182.1"/>
    </source>
</evidence>
<sequence length="87" mass="8822">MAPLLRLPSLLASMGVDPDGVIRAGGANPTAFDDPDKTLPFPVLGRLLDHCARATGCPHLGLELGRHSGLDALGGLGGDRPDRAGSG</sequence>
<dbReference type="AlphaFoldDB" id="A0A6I6E373"/>
<dbReference type="Pfam" id="PF12625">
    <property type="entry name" value="Arabinose_bd"/>
    <property type="match status" value="1"/>
</dbReference>
<protein>
    <recommendedName>
        <fullName evidence="1">HTH-type transcriptional regulator AraC-type N-terminal domain-containing protein</fullName>
    </recommendedName>
</protein>
<dbReference type="RefSeq" id="WP_153974381.1">
    <property type="nucleotide sequence ID" value="NZ_CP039268.1"/>
</dbReference>
<gene>
    <name evidence="2" type="ORF">E6P07_03770</name>
</gene>
<reference evidence="2 3" key="1">
    <citation type="submission" date="2019-12" db="EMBL/GenBank/DDBJ databases">
        <title>The complete genome of the thermophilic, anoxygenic phototrophic gammaproteobacterium Thermochromatium tepidum.</title>
        <authorList>
            <person name="Sattley W.M."/>
            <person name="Swingley W.D."/>
            <person name="Burchell B.M."/>
            <person name="Gurbani S.A."/>
            <person name="Kujawa C.M."/>
            <person name="Nuccio D.A."/>
            <person name="Schladweiler J."/>
            <person name="Shaffer K.N."/>
            <person name="Stokes L.M."/>
            <person name="Touchman J.W."/>
            <person name="Blankenship R.E."/>
            <person name="Madigan M.T."/>
        </authorList>
    </citation>
    <scope>NUCLEOTIDE SEQUENCE [LARGE SCALE GENOMIC DNA]</scope>
    <source>
        <strain evidence="2 3">ATCC 43061</strain>
    </source>
</reference>
<accession>A0A6I6E373</accession>
<evidence type="ECO:0000259" key="1">
    <source>
        <dbReference type="Pfam" id="PF12625"/>
    </source>
</evidence>